<evidence type="ECO:0000313" key="2">
    <source>
        <dbReference type="EMBL" id="KAK4206353.1"/>
    </source>
</evidence>
<protein>
    <submittedName>
        <fullName evidence="2">Uncharacterized protein</fullName>
    </submittedName>
</protein>
<dbReference type="AlphaFoldDB" id="A0AAN6XTK2"/>
<organism evidence="2 3">
    <name type="scientific">Rhypophila decipiens</name>
    <dbReference type="NCBI Taxonomy" id="261697"/>
    <lineage>
        <taxon>Eukaryota</taxon>
        <taxon>Fungi</taxon>
        <taxon>Dikarya</taxon>
        <taxon>Ascomycota</taxon>
        <taxon>Pezizomycotina</taxon>
        <taxon>Sordariomycetes</taxon>
        <taxon>Sordariomycetidae</taxon>
        <taxon>Sordariales</taxon>
        <taxon>Naviculisporaceae</taxon>
        <taxon>Rhypophila</taxon>
    </lineage>
</organism>
<reference evidence="2" key="1">
    <citation type="journal article" date="2023" name="Mol. Phylogenet. Evol.">
        <title>Genome-scale phylogeny and comparative genomics of the fungal order Sordariales.</title>
        <authorList>
            <person name="Hensen N."/>
            <person name="Bonometti L."/>
            <person name="Westerberg I."/>
            <person name="Brannstrom I.O."/>
            <person name="Guillou S."/>
            <person name="Cros-Aarteil S."/>
            <person name="Calhoun S."/>
            <person name="Haridas S."/>
            <person name="Kuo A."/>
            <person name="Mondo S."/>
            <person name="Pangilinan J."/>
            <person name="Riley R."/>
            <person name="LaButti K."/>
            <person name="Andreopoulos B."/>
            <person name="Lipzen A."/>
            <person name="Chen C."/>
            <person name="Yan M."/>
            <person name="Daum C."/>
            <person name="Ng V."/>
            <person name="Clum A."/>
            <person name="Steindorff A."/>
            <person name="Ohm R.A."/>
            <person name="Martin F."/>
            <person name="Silar P."/>
            <person name="Natvig D.O."/>
            <person name="Lalanne C."/>
            <person name="Gautier V."/>
            <person name="Ament-Velasquez S.L."/>
            <person name="Kruys A."/>
            <person name="Hutchinson M.I."/>
            <person name="Powell A.J."/>
            <person name="Barry K."/>
            <person name="Miller A.N."/>
            <person name="Grigoriev I.V."/>
            <person name="Debuchy R."/>
            <person name="Gladieux P."/>
            <person name="Hiltunen Thoren M."/>
            <person name="Johannesson H."/>
        </authorList>
    </citation>
    <scope>NUCLEOTIDE SEQUENCE</scope>
    <source>
        <strain evidence="2">PSN293</strain>
    </source>
</reference>
<evidence type="ECO:0000313" key="3">
    <source>
        <dbReference type="Proteomes" id="UP001301769"/>
    </source>
</evidence>
<dbReference type="EMBL" id="MU858434">
    <property type="protein sequence ID" value="KAK4206353.1"/>
    <property type="molecule type" value="Genomic_DNA"/>
</dbReference>
<reference evidence="2" key="2">
    <citation type="submission" date="2023-05" db="EMBL/GenBank/DDBJ databases">
        <authorList>
            <consortium name="Lawrence Berkeley National Laboratory"/>
            <person name="Steindorff A."/>
            <person name="Hensen N."/>
            <person name="Bonometti L."/>
            <person name="Westerberg I."/>
            <person name="Brannstrom I.O."/>
            <person name="Guillou S."/>
            <person name="Cros-Aarteil S."/>
            <person name="Calhoun S."/>
            <person name="Haridas S."/>
            <person name="Kuo A."/>
            <person name="Mondo S."/>
            <person name="Pangilinan J."/>
            <person name="Riley R."/>
            <person name="Labutti K."/>
            <person name="Andreopoulos B."/>
            <person name="Lipzen A."/>
            <person name="Chen C."/>
            <person name="Yanf M."/>
            <person name="Daum C."/>
            <person name="Ng V."/>
            <person name="Clum A."/>
            <person name="Ohm R."/>
            <person name="Martin F."/>
            <person name="Silar P."/>
            <person name="Natvig D."/>
            <person name="Lalanne C."/>
            <person name="Gautier V."/>
            <person name="Ament-Velasquez S.L."/>
            <person name="Kruys A."/>
            <person name="Hutchinson M.I."/>
            <person name="Powell A.J."/>
            <person name="Barry K."/>
            <person name="Miller A.N."/>
            <person name="Grigoriev I.V."/>
            <person name="Debuchy R."/>
            <person name="Gladieux P."/>
            <person name="Thoren M.H."/>
            <person name="Johannesson H."/>
        </authorList>
    </citation>
    <scope>NUCLEOTIDE SEQUENCE</scope>
    <source>
        <strain evidence="2">PSN293</strain>
    </source>
</reference>
<dbReference type="Proteomes" id="UP001301769">
    <property type="component" value="Unassembled WGS sequence"/>
</dbReference>
<comment type="caution">
    <text evidence="2">The sequence shown here is derived from an EMBL/GenBank/DDBJ whole genome shotgun (WGS) entry which is preliminary data.</text>
</comment>
<gene>
    <name evidence="2" type="ORF">QBC37DRAFT_435085</name>
</gene>
<keyword evidence="1" id="KW-0472">Membrane</keyword>
<feature type="transmembrane region" description="Helical" evidence="1">
    <location>
        <begin position="393"/>
        <end position="415"/>
    </location>
</feature>
<sequence length="438" mass="49516">MDWSAHTRDMSAYDLGTFKYAESMAVAIRKYGGKDMAVDRLMGKDAWDVWFSSVQEEKDRGEEATSYIIICSRAPEVFPGQPSPVSYLPLSSGTWKRLVASLHVHRSITRSIARRVAIFSTFRRQVQDGPSTPQLEITYSARTSAAFPDDVALSSAYLPDSKTSFSVFYGCSPDQMADIETSLRSTGGIVDHPLLCMGILGELERKRLVDLAEDLIDKFTVDSDFLENKHWDLNTVKMRESLAICLRSRTLLDQIRSFKRQLNKVLKEFDRLRQEESQSADMFETGLIIQQRIHDVLDEYDDKIDECSMMAENLSLAMQTGWSQITREDSIVNTRIAKANTTIALESQIENAQMRSIAVLGMIYLPLSCVGSIFSTTIFNWRPVEGEPVISNYIWILVAISAGLTALTILAWHLTTSREKIKQSKRSKSFDIELDRIA</sequence>
<accession>A0AAN6XTK2</accession>
<keyword evidence="1" id="KW-1133">Transmembrane helix</keyword>
<keyword evidence="3" id="KW-1185">Reference proteome</keyword>
<proteinExistence type="predicted"/>
<name>A0AAN6XTK2_9PEZI</name>
<feature type="transmembrane region" description="Helical" evidence="1">
    <location>
        <begin position="357"/>
        <end position="381"/>
    </location>
</feature>
<dbReference type="Gene3D" id="1.20.58.340">
    <property type="entry name" value="Magnesium transport protein CorA, transmembrane region"/>
    <property type="match status" value="1"/>
</dbReference>
<keyword evidence="1" id="KW-0812">Transmembrane</keyword>
<evidence type="ECO:0000256" key="1">
    <source>
        <dbReference type="SAM" id="Phobius"/>
    </source>
</evidence>